<name>A0ABR1SDF8_9PEZI</name>
<dbReference type="Proteomes" id="UP001444661">
    <property type="component" value="Unassembled WGS sequence"/>
</dbReference>
<organism evidence="2 3">
    <name type="scientific">Apiospora rasikravindrae</name>
    <dbReference type="NCBI Taxonomy" id="990691"/>
    <lineage>
        <taxon>Eukaryota</taxon>
        <taxon>Fungi</taxon>
        <taxon>Dikarya</taxon>
        <taxon>Ascomycota</taxon>
        <taxon>Pezizomycotina</taxon>
        <taxon>Sordariomycetes</taxon>
        <taxon>Xylariomycetidae</taxon>
        <taxon>Amphisphaeriales</taxon>
        <taxon>Apiosporaceae</taxon>
        <taxon>Apiospora</taxon>
    </lineage>
</organism>
<gene>
    <name evidence="2" type="ORF">PG993_011164</name>
</gene>
<evidence type="ECO:0000313" key="3">
    <source>
        <dbReference type="Proteomes" id="UP001444661"/>
    </source>
</evidence>
<comment type="caution">
    <text evidence="2">The sequence shown here is derived from an EMBL/GenBank/DDBJ whole genome shotgun (WGS) entry which is preliminary data.</text>
</comment>
<keyword evidence="1" id="KW-0732">Signal</keyword>
<keyword evidence="3" id="KW-1185">Reference proteome</keyword>
<feature type="chain" id="PRO_5047442698" evidence="1">
    <location>
        <begin position="23"/>
        <end position="177"/>
    </location>
</feature>
<reference evidence="2 3" key="1">
    <citation type="submission" date="2023-01" db="EMBL/GenBank/DDBJ databases">
        <title>Analysis of 21 Apiospora genomes using comparative genomics revels a genus with tremendous synthesis potential of carbohydrate active enzymes and secondary metabolites.</title>
        <authorList>
            <person name="Sorensen T."/>
        </authorList>
    </citation>
    <scope>NUCLEOTIDE SEQUENCE [LARGE SCALE GENOMIC DNA]</scope>
    <source>
        <strain evidence="2 3">CBS 33761</strain>
    </source>
</reference>
<feature type="signal peptide" evidence="1">
    <location>
        <begin position="1"/>
        <end position="22"/>
    </location>
</feature>
<accession>A0ABR1SDF8</accession>
<protein>
    <submittedName>
        <fullName evidence="2">Uncharacterized protein</fullName>
    </submittedName>
</protein>
<sequence length="177" mass="19444">MYFVQSLFKTALLASLAFNALACPIDRELTQVVVQPTTTLPTVAECRAQLKAGNTLFYSGPGGYQQLAEEAISSRPYPHDYQILVQKWKDPSWPNPWVGGPDPKVVSGFFDVCSEALAQMATGTAYVLLPKLGPGEKGTDWFTGSVWARIERPNVPAGVKMIRVIPDDVDWKETIKG</sequence>
<evidence type="ECO:0000256" key="1">
    <source>
        <dbReference type="SAM" id="SignalP"/>
    </source>
</evidence>
<evidence type="ECO:0000313" key="2">
    <source>
        <dbReference type="EMBL" id="KAK8029873.1"/>
    </source>
</evidence>
<dbReference type="EMBL" id="JAQQWK010000010">
    <property type="protein sequence ID" value="KAK8029873.1"/>
    <property type="molecule type" value="Genomic_DNA"/>
</dbReference>
<proteinExistence type="predicted"/>